<evidence type="ECO:0000313" key="1">
    <source>
        <dbReference type="EMBL" id="OON17073.1"/>
    </source>
</evidence>
<organism evidence="1 2">
    <name type="scientific">Opisthorchis viverrini</name>
    <name type="common">Southeast Asian liver fluke</name>
    <dbReference type="NCBI Taxonomy" id="6198"/>
    <lineage>
        <taxon>Eukaryota</taxon>
        <taxon>Metazoa</taxon>
        <taxon>Spiralia</taxon>
        <taxon>Lophotrochozoa</taxon>
        <taxon>Platyhelminthes</taxon>
        <taxon>Trematoda</taxon>
        <taxon>Digenea</taxon>
        <taxon>Opisthorchiida</taxon>
        <taxon>Opisthorchiata</taxon>
        <taxon>Opisthorchiidae</taxon>
        <taxon>Opisthorchis</taxon>
    </lineage>
</organism>
<dbReference type="EMBL" id="KV895957">
    <property type="protein sequence ID" value="OON17073.1"/>
    <property type="molecule type" value="Genomic_DNA"/>
</dbReference>
<proteinExistence type="predicted"/>
<evidence type="ECO:0000313" key="2">
    <source>
        <dbReference type="Proteomes" id="UP000243686"/>
    </source>
</evidence>
<name>A0A1S8WS20_OPIVI</name>
<sequence>MRSKDLMGPSLSTSGVKLKNGITSSGFTKKSWWWRLRWTPVREARGLEVGGIGKDRMRVIAFFAVGTNHSGVSVVAERMNNPDRNASHAIHRVVLLAVELR</sequence>
<dbReference type="Proteomes" id="UP000243686">
    <property type="component" value="Unassembled WGS sequence"/>
</dbReference>
<dbReference type="AlphaFoldDB" id="A0A1S8WS20"/>
<keyword evidence="2" id="KW-1185">Reference proteome</keyword>
<reference evidence="1 2" key="1">
    <citation type="submission" date="2015-03" db="EMBL/GenBank/DDBJ databases">
        <title>Draft genome of the nematode, Opisthorchis viverrini.</title>
        <authorList>
            <person name="Mitreva M."/>
        </authorList>
    </citation>
    <scope>NUCLEOTIDE SEQUENCE [LARGE SCALE GENOMIC DNA]</scope>
    <source>
        <strain evidence="1">Khon Kaen</strain>
    </source>
</reference>
<accession>A0A1S8WS20</accession>
<feature type="non-terminal residue" evidence="1">
    <location>
        <position position="101"/>
    </location>
</feature>
<gene>
    <name evidence="1" type="ORF">X801_07097</name>
</gene>
<protein>
    <submittedName>
        <fullName evidence="1">Uncharacterized protein</fullName>
    </submittedName>
</protein>